<organism evidence="3 4">
    <name type="scientific">Kaistella carnis</name>
    <dbReference type="NCBI Taxonomy" id="1241979"/>
    <lineage>
        <taxon>Bacteria</taxon>
        <taxon>Pseudomonadati</taxon>
        <taxon>Bacteroidota</taxon>
        <taxon>Flavobacteriia</taxon>
        <taxon>Flavobacteriales</taxon>
        <taxon>Weeksellaceae</taxon>
        <taxon>Chryseobacterium group</taxon>
        <taxon>Kaistella</taxon>
    </lineage>
</organism>
<evidence type="ECO:0000313" key="3">
    <source>
        <dbReference type="EMBL" id="AZI32862.1"/>
    </source>
</evidence>
<accession>A0A3G8XHK3</accession>
<evidence type="ECO:0008006" key="5">
    <source>
        <dbReference type="Google" id="ProtNLM"/>
    </source>
</evidence>
<keyword evidence="4" id="KW-1185">Reference proteome</keyword>
<dbReference type="Pfam" id="PF12799">
    <property type="entry name" value="LRR_4"/>
    <property type="match status" value="1"/>
</dbReference>
<dbReference type="SUPFAM" id="SSF52058">
    <property type="entry name" value="L domain-like"/>
    <property type="match status" value="1"/>
</dbReference>
<dbReference type="Proteomes" id="UP000270185">
    <property type="component" value="Chromosome"/>
</dbReference>
<reference evidence="4" key="1">
    <citation type="submission" date="2018-11" db="EMBL/GenBank/DDBJ databases">
        <title>Proposal to divide the Flavobacteriaceae and reorganize its genera based on Amino Acid Identity values calculated from whole genome sequences.</title>
        <authorList>
            <person name="Nicholson A.C."/>
            <person name="Gulvik C.A."/>
            <person name="Whitney A.M."/>
            <person name="Humrighouse B.W."/>
            <person name="Bell M."/>
            <person name="Holmes B."/>
            <person name="Steigerwalt A.G."/>
            <person name="Villarma A."/>
            <person name="Sheth M."/>
            <person name="Batra D."/>
            <person name="Pryor J."/>
            <person name="Bernardet J.-F."/>
            <person name="Hugo C."/>
            <person name="Kampfer P."/>
            <person name="Newman J.D."/>
            <person name="McQuiston J.R."/>
        </authorList>
    </citation>
    <scope>NUCLEOTIDE SEQUENCE [LARGE SCALE GENOMIC DNA]</scope>
    <source>
        <strain evidence="4">G0081</strain>
    </source>
</reference>
<dbReference type="AlphaFoldDB" id="A0A3G8XHK3"/>
<proteinExistence type="predicted"/>
<gene>
    <name evidence="3" type="ORF">EIB73_06530</name>
</gene>
<keyword evidence="1" id="KW-0433">Leucine-rich repeat</keyword>
<dbReference type="EMBL" id="CP034159">
    <property type="protein sequence ID" value="AZI32862.1"/>
    <property type="molecule type" value="Genomic_DNA"/>
</dbReference>
<dbReference type="InterPro" id="IPR032675">
    <property type="entry name" value="LRR_dom_sf"/>
</dbReference>
<dbReference type="Gene3D" id="3.80.10.10">
    <property type="entry name" value="Ribonuclease Inhibitor"/>
    <property type="match status" value="1"/>
</dbReference>
<evidence type="ECO:0000256" key="1">
    <source>
        <dbReference type="ARBA" id="ARBA00022614"/>
    </source>
</evidence>
<protein>
    <recommendedName>
        <fullName evidence="5">Leucine-rich repeat domain-containing protein</fullName>
    </recommendedName>
</protein>
<keyword evidence="2" id="KW-0677">Repeat</keyword>
<dbReference type="InterPro" id="IPR025875">
    <property type="entry name" value="Leu-rich_rpt_4"/>
</dbReference>
<sequence length="260" mass="30681">MKDRYKKNLFFNGKNEYSNSYQAQIFEDKILEKENITLNLFSVDFDNNISTKEKKKIIAEWLETLQILNRVKSLSVRHKVDSTFFNAICQIKNLENLEIWNSNITDISQISKLINLKRLDLKGFSNLTDLSPISKIQNIRKLSIEKCFKIDNYEHVSELKNLNGLQINGDMFAPKKSKLNNIEFIKFLNNLEHLDLLNCNILSKNFTPIADLKNIRRLDLDSKIDEEVRNSILENNKNLDSGFFIDWDFKNKKFYAEKEW</sequence>
<dbReference type="RefSeq" id="WP_125023748.1">
    <property type="nucleotide sequence ID" value="NZ_CP034159.1"/>
</dbReference>
<dbReference type="KEGG" id="ccas:EIB73_06530"/>
<evidence type="ECO:0000313" key="4">
    <source>
        <dbReference type="Proteomes" id="UP000270185"/>
    </source>
</evidence>
<name>A0A3G8XHK3_9FLAO</name>
<evidence type="ECO:0000256" key="2">
    <source>
        <dbReference type="ARBA" id="ARBA00022737"/>
    </source>
</evidence>
<dbReference type="OrthoDB" id="5965518at2"/>